<dbReference type="Gene3D" id="3.90.850.10">
    <property type="entry name" value="Fumarylacetoacetase-like, C-terminal domain"/>
    <property type="match status" value="1"/>
</dbReference>
<accession>A0ABW4GCH0</accession>
<dbReference type="SUPFAM" id="SSF56529">
    <property type="entry name" value="FAH"/>
    <property type="match status" value="1"/>
</dbReference>
<dbReference type="PANTHER" id="PTHR30143:SF0">
    <property type="entry name" value="2-KETO-4-PENTENOATE HYDRATASE"/>
    <property type="match status" value="1"/>
</dbReference>
<dbReference type="EMBL" id="JBHUCM010000018">
    <property type="protein sequence ID" value="MFD1539801.1"/>
    <property type="molecule type" value="Genomic_DNA"/>
</dbReference>
<comment type="caution">
    <text evidence="3">The sequence shown here is derived from an EMBL/GenBank/DDBJ whole genome shotgun (WGS) entry which is preliminary data.</text>
</comment>
<dbReference type="InterPro" id="IPR050772">
    <property type="entry name" value="Hydratase-Decarb/MhpD_sf"/>
</dbReference>
<dbReference type="PANTHER" id="PTHR30143">
    <property type="entry name" value="ACID HYDRATASE"/>
    <property type="match status" value="1"/>
</dbReference>
<reference evidence="4" key="1">
    <citation type="journal article" date="2019" name="Int. J. Syst. Evol. Microbiol.">
        <title>The Global Catalogue of Microorganisms (GCM) 10K type strain sequencing project: providing services to taxonomists for standard genome sequencing and annotation.</title>
        <authorList>
            <consortium name="The Broad Institute Genomics Platform"/>
            <consortium name="The Broad Institute Genome Sequencing Center for Infectious Disease"/>
            <person name="Wu L."/>
            <person name="Ma J."/>
        </authorList>
    </citation>
    <scope>NUCLEOTIDE SEQUENCE [LARGE SCALE GENOMIC DNA]</scope>
    <source>
        <strain evidence="4">CGMCC 1.15399</strain>
    </source>
</reference>
<gene>
    <name evidence="3" type="ORF">ACFSJ0_22295</name>
</gene>
<dbReference type="RefSeq" id="WP_246652557.1">
    <property type="nucleotide sequence ID" value="NZ_JAHKRM010000018.1"/>
</dbReference>
<evidence type="ECO:0000259" key="2">
    <source>
        <dbReference type="Pfam" id="PF01557"/>
    </source>
</evidence>
<keyword evidence="4" id="KW-1185">Reference proteome</keyword>
<name>A0ABW4GCH0_9ACTN</name>
<proteinExistence type="predicted"/>
<dbReference type="InterPro" id="IPR036663">
    <property type="entry name" value="Fumarylacetoacetase_C_sf"/>
</dbReference>
<evidence type="ECO:0000313" key="4">
    <source>
        <dbReference type="Proteomes" id="UP001597097"/>
    </source>
</evidence>
<dbReference type="Proteomes" id="UP001597097">
    <property type="component" value="Unassembled WGS sequence"/>
</dbReference>
<feature type="domain" description="Fumarylacetoacetase-like C-terminal" evidence="2">
    <location>
        <begin position="108"/>
        <end position="268"/>
    </location>
</feature>
<dbReference type="InterPro" id="IPR011234">
    <property type="entry name" value="Fumarylacetoacetase-like_C"/>
</dbReference>
<protein>
    <submittedName>
        <fullName evidence="3">2-keto-4-pentenoate hydratase</fullName>
    </submittedName>
</protein>
<evidence type="ECO:0000256" key="1">
    <source>
        <dbReference type="ARBA" id="ARBA00023239"/>
    </source>
</evidence>
<dbReference type="Pfam" id="PF01557">
    <property type="entry name" value="FAA_hydrolase"/>
    <property type="match status" value="1"/>
</dbReference>
<evidence type="ECO:0000313" key="3">
    <source>
        <dbReference type="EMBL" id="MFD1539801.1"/>
    </source>
</evidence>
<keyword evidence="1" id="KW-0456">Lyase</keyword>
<organism evidence="3 4">
    <name type="scientific">Nonomuraea guangzhouensis</name>
    <dbReference type="NCBI Taxonomy" id="1291555"/>
    <lineage>
        <taxon>Bacteria</taxon>
        <taxon>Bacillati</taxon>
        <taxon>Actinomycetota</taxon>
        <taxon>Actinomycetes</taxon>
        <taxon>Streptosporangiales</taxon>
        <taxon>Streptosporangiaceae</taxon>
        <taxon>Nonomuraea</taxon>
    </lineage>
</organism>
<sequence length="269" mass="28704">MKASTAGRMLDGEQVREAADRLMGAERIGKPIGQLSQAHPGMTVDDAYAVQREGIRRRMDAGAVVRGYKIGLTSVAMQRMMGVDEPDYGHLLDDMFVLETVPVRTGELLQPRVEPELAFVLGHDLPEGRVTVADVLRCTDFVLPCLEIIDSRYDAWRITLPDTVADNASSARVVLGGVPRSLRGLDLAALGVVLRVNGQIVESGASGAVLGNPVNAVAWLANALAGHDVRLKTGDVVLSGSATRAVDVHPGDHVEAVAEDLGAVRTRFI</sequence>